<dbReference type="Gene3D" id="1.10.510.10">
    <property type="entry name" value="Transferase(Phosphotransferase) domain 1"/>
    <property type="match status" value="1"/>
</dbReference>
<evidence type="ECO:0000313" key="4">
    <source>
        <dbReference type="EMBL" id="GMI21320.1"/>
    </source>
</evidence>
<keyword evidence="5" id="KW-1185">Reference proteome</keyword>
<dbReference type="InterPro" id="IPR011009">
    <property type="entry name" value="Kinase-like_dom_sf"/>
</dbReference>
<dbReference type="InterPro" id="IPR000719">
    <property type="entry name" value="Prot_kinase_dom"/>
</dbReference>
<dbReference type="PANTHER" id="PTHR24346:SF30">
    <property type="entry name" value="MATERNAL EMBRYONIC LEUCINE ZIPPER KINASE"/>
    <property type="match status" value="1"/>
</dbReference>
<keyword evidence="2" id="KW-0067">ATP-binding</keyword>
<proteinExistence type="predicted"/>
<evidence type="ECO:0000256" key="2">
    <source>
        <dbReference type="ARBA" id="ARBA00022840"/>
    </source>
</evidence>
<accession>A0ABQ6M804</accession>
<dbReference type="PANTHER" id="PTHR24346">
    <property type="entry name" value="MAP/MICROTUBULE AFFINITY-REGULATING KINASE"/>
    <property type="match status" value="1"/>
</dbReference>
<dbReference type="SMART" id="SM00220">
    <property type="entry name" value="S_TKc"/>
    <property type="match status" value="1"/>
</dbReference>
<organism evidence="4 5">
    <name type="scientific">Tetraparma gracilis</name>
    <dbReference type="NCBI Taxonomy" id="2962635"/>
    <lineage>
        <taxon>Eukaryota</taxon>
        <taxon>Sar</taxon>
        <taxon>Stramenopiles</taxon>
        <taxon>Ochrophyta</taxon>
        <taxon>Bolidophyceae</taxon>
        <taxon>Parmales</taxon>
        <taxon>Triparmaceae</taxon>
        <taxon>Tetraparma</taxon>
    </lineage>
</organism>
<sequence>MLSVPSPPLKKPDPTSGSDLYIGFGRSVGSGFFRASHEAQICNRDSCVPLRRGGQKLIAKTTKVEHGEKAIAHSAAESKMWETVSRRVKEQGKTMAGIDVPVKMFEYEHPHGRAELHVQSKGAGVTFGSWKKLHLFFSTFLEALATLHSAHFSHRDIKPPNLRRSSDGTAILADMGLAVDMGMNALDTSFHIRSFDGHPPRFRTGPPEIHLDVGHTTTTAHPYDMWQSGVLLADYFFFPCMLFPELPKKDEKLAKARRHQEIARRQYRLAGSAEVGGKDVREFFTEDFLRKGGYDRESVVRPPGGGALERVYYELRVESRDSRKCDAKAVESMKLKRRALPDGVELAVAELLLKMLAAEPDERITAAEAKIIWDALPTS</sequence>
<protein>
    <recommendedName>
        <fullName evidence="3">Protein kinase domain-containing protein</fullName>
    </recommendedName>
</protein>
<name>A0ABQ6M804_9STRA</name>
<dbReference type="SUPFAM" id="SSF56112">
    <property type="entry name" value="Protein kinase-like (PK-like)"/>
    <property type="match status" value="1"/>
</dbReference>
<dbReference type="EMBL" id="BRYB01002536">
    <property type="protein sequence ID" value="GMI21320.1"/>
    <property type="molecule type" value="Genomic_DNA"/>
</dbReference>
<reference evidence="4 5" key="1">
    <citation type="journal article" date="2023" name="Commun. Biol.">
        <title>Genome analysis of Parmales, the sister group of diatoms, reveals the evolutionary specialization of diatoms from phago-mixotrophs to photoautotrophs.</title>
        <authorList>
            <person name="Ban H."/>
            <person name="Sato S."/>
            <person name="Yoshikawa S."/>
            <person name="Yamada K."/>
            <person name="Nakamura Y."/>
            <person name="Ichinomiya M."/>
            <person name="Sato N."/>
            <person name="Blanc-Mathieu R."/>
            <person name="Endo H."/>
            <person name="Kuwata A."/>
            <person name="Ogata H."/>
        </authorList>
    </citation>
    <scope>NUCLEOTIDE SEQUENCE [LARGE SCALE GENOMIC DNA]</scope>
</reference>
<dbReference type="PROSITE" id="PS50011">
    <property type="entry name" value="PROTEIN_KINASE_DOM"/>
    <property type="match status" value="1"/>
</dbReference>
<evidence type="ECO:0000259" key="3">
    <source>
        <dbReference type="PROSITE" id="PS50011"/>
    </source>
</evidence>
<comment type="caution">
    <text evidence="4">The sequence shown here is derived from an EMBL/GenBank/DDBJ whole genome shotgun (WGS) entry which is preliminary data.</text>
</comment>
<dbReference type="Proteomes" id="UP001165060">
    <property type="component" value="Unassembled WGS sequence"/>
</dbReference>
<feature type="domain" description="Protein kinase" evidence="3">
    <location>
        <begin position="22"/>
        <end position="379"/>
    </location>
</feature>
<keyword evidence="1" id="KW-0547">Nucleotide-binding</keyword>
<evidence type="ECO:0000313" key="5">
    <source>
        <dbReference type="Proteomes" id="UP001165060"/>
    </source>
</evidence>
<evidence type="ECO:0000256" key="1">
    <source>
        <dbReference type="ARBA" id="ARBA00022741"/>
    </source>
</evidence>
<gene>
    <name evidence="4" type="ORF">TeGR_g12714</name>
</gene>
<dbReference type="Pfam" id="PF00069">
    <property type="entry name" value="Pkinase"/>
    <property type="match status" value="1"/>
</dbReference>